<dbReference type="OrthoDB" id="1930451at2759"/>
<dbReference type="AlphaFoldDB" id="A0A0K9PTU3"/>
<comment type="caution">
    <text evidence="3">The sequence shown here is derived from an EMBL/GenBank/DDBJ whole genome shotgun (WGS) entry which is preliminary data.</text>
</comment>
<sequence length="305" mass="32212">MSTTNRSQQNKLKPLFSCALFRTCTGQSIPTPTISTPSSPHLHPPPLPPPSLLPLPLPQPLPPSPPHHLPLSSSSSSSSSASHSFTQWRFPLTSSPLPQSSLIDTFNAANHSFSSGDRLSALRLLSTTLSVTAIAPPICTCTHSLLTYIVESLLESSTSRLASKVLLALVLADHNRIPAVSAGAITASMEVVYSGSTTAAERSLAAMELMCSTVAEAAEEVRVVEGERGALSKAVCRMRGRGKECAIGLMSSVYGGQWTVETPEAVIAAVVTAMQGDCSARGRRKGGQLLKRLQEIGRLDSFGVE</sequence>
<feature type="compositionally biased region" description="Low complexity" evidence="1">
    <location>
        <begin position="69"/>
        <end position="78"/>
    </location>
</feature>
<dbReference type="EMBL" id="LFYR01000667">
    <property type="protein sequence ID" value="KMZ71647.1"/>
    <property type="molecule type" value="Genomic_DNA"/>
</dbReference>
<reference evidence="4" key="1">
    <citation type="journal article" date="2016" name="Nature">
        <title>The genome of the seagrass Zostera marina reveals angiosperm adaptation to the sea.</title>
        <authorList>
            <person name="Olsen J.L."/>
            <person name="Rouze P."/>
            <person name="Verhelst B."/>
            <person name="Lin Y.-C."/>
            <person name="Bayer T."/>
            <person name="Collen J."/>
            <person name="Dattolo E."/>
            <person name="De Paoli E."/>
            <person name="Dittami S."/>
            <person name="Maumus F."/>
            <person name="Michel G."/>
            <person name="Kersting A."/>
            <person name="Lauritano C."/>
            <person name="Lohaus R."/>
            <person name="Toepel M."/>
            <person name="Tonon T."/>
            <person name="Vanneste K."/>
            <person name="Amirebrahimi M."/>
            <person name="Brakel J."/>
            <person name="Bostroem C."/>
            <person name="Chovatia M."/>
            <person name="Grimwood J."/>
            <person name="Jenkins J.W."/>
            <person name="Jueterbock A."/>
            <person name="Mraz A."/>
            <person name="Stam W.T."/>
            <person name="Tice H."/>
            <person name="Bornberg-Bauer E."/>
            <person name="Green P.J."/>
            <person name="Pearson G.A."/>
            <person name="Procaccini G."/>
            <person name="Duarte C.M."/>
            <person name="Schmutz J."/>
            <person name="Reusch T.B.H."/>
            <person name="Van de Peer Y."/>
        </authorList>
    </citation>
    <scope>NUCLEOTIDE SEQUENCE [LARGE SCALE GENOMIC DNA]</scope>
    <source>
        <strain evidence="4">cv. Finnish</strain>
    </source>
</reference>
<dbReference type="PANTHER" id="PTHR47873:SF1">
    <property type="entry name" value="ARM REPEAT SUPERFAMILY PROTEIN"/>
    <property type="match status" value="1"/>
</dbReference>
<protein>
    <recommendedName>
        <fullName evidence="2">U-box domain-containing protein</fullName>
    </recommendedName>
</protein>
<dbReference type="InterPro" id="IPR058678">
    <property type="entry name" value="ARM_PUB"/>
</dbReference>
<dbReference type="PANTHER" id="PTHR47873">
    <property type="entry name" value="ARM REPEAT SUPERFAMILY PROTEIN"/>
    <property type="match status" value="1"/>
</dbReference>
<feature type="compositionally biased region" description="Pro residues" evidence="1">
    <location>
        <begin position="42"/>
        <end position="68"/>
    </location>
</feature>
<feature type="region of interest" description="Disordered" evidence="1">
    <location>
        <begin position="29"/>
        <end position="78"/>
    </location>
</feature>
<evidence type="ECO:0000259" key="2">
    <source>
        <dbReference type="Pfam" id="PF25598"/>
    </source>
</evidence>
<proteinExistence type="predicted"/>
<evidence type="ECO:0000313" key="4">
    <source>
        <dbReference type="Proteomes" id="UP000036987"/>
    </source>
</evidence>
<dbReference type="Pfam" id="PF25598">
    <property type="entry name" value="ARM_PUB"/>
    <property type="match status" value="1"/>
</dbReference>
<dbReference type="Proteomes" id="UP000036987">
    <property type="component" value="Unassembled WGS sequence"/>
</dbReference>
<organism evidence="3 4">
    <name type="scientific">Zostera marina</name>
    <name type="common">Eelgrass</name>
    <dbReference type="NCBI Taxonomy" id="29655"/>
    <lineage>
        <taxon>Eukaryota</taxon>
        <taxon>Viridiplantae</taxon>
        <taxon>Streptophyta</taxon>
        <taxon>Embryophyta</taxon>
        <taxon>Tracheophyta</taxon>
        <taxon>Spermatophyta</taxon>
        <taxon>Magnoliopsida</taxon>
        <taxon>Liliopsida</taxon>
        <taxon>Zosteraceae</taxon>
        <taxon>Zostera</taxon>
    </lineage>
</organism>
<name>A0A0K9PTU3_ZOSMR</name>
<evidence type="ECO:0000313" key="3">
    <source>
        <dbReference type="EMBL" id="KMZ71647.1"/>
    </source>
</evidence>
<accession>A0A0K9PTU3</accession>
<feature type="domain" description="U-box" evidence="2">
    <location>
        <begin position="118"/>
        <end position="294"/>
    </location>
</feature>
<dbReference type="OMA" id="FTQWKFP"/>
<gene>
    <name evidence="3" type="ORF">ZOSMA_178G00350</name>
</gene>
<keyword evidence="4" id="KW-1185">Reference proteome</keyword>
<evidence type="ECO:0000256" key="1">
    <source>
        <dbReference type="SAM" id="MobiDB-lite"/>
    </source>
</evidence>